<dbReference type="EMBL" id="CACRTQ010000019">
    <property type="protein sequence ID" value="VYT94430.1"/>
    <property type="molecule type" value="Genomic_DNA"/>
</dbReference>
<dbReference type="InterPro" id="IPR052942">
    <property type="entry name" value="LPS_cholinephosphotransferase"/>
</dbReference>
<organism evidence="2">
    <name type="scientific">Enterococcus faecium</name>
    <name type="common">Streptococcus faecium</name>
    <dbReference type="NCBI Taxonomy" id="1352"/>
    <lineage>
        <taxon>Bacteria</taxon>
        <taxon>Bacillati</taxon>
        <taxon>Bacillota</taxon>
        <taxon>Bacilli</taxon>
        <taxon>Lactobacillales</taxon>
        <taxon>Enterococcaceae</taxon>
        <taxon>Enterococcus</taxon>
    </lineage>
</organism>
<reference evidence="2" key="1">
    <citation type="submission" date="2019-11" db="EMBL/GenBank/DDBJ databases">
        <authorList>
            <person name="Feng L."/>
        </authorList>
    </citation>
    <scope>NUCLEOTIDE SEQUENCE</scope>
    <source>
        <strain evidence="2">EFaeciumLFYP64</strain>
    </source>
</reference>
<dbReference type="RefSeq" id="WP_104832710.1">
    <property type="nucleotide sequence ID" value="NZ_CABHHT010000003.1"/>
</dbReference>
<proteinExistence type="predicted"/>
<dbReference type="PANTHER" id="PTHR43404:SF2">
    <property type="entry name" value="LIPOPOLYSACCHARIDE CHOLINEPHOSPHOTRANSFERASE LICD"/>
    <property type="match status" value="1"/>
</dbReference>
<dbReference type="InterPro" id="IPR007074">
    <property type="entry name" value="LicD/FKTN/FKRP_NTP_transf"/>
</dbReference>
<name>A0A6N3AXP4_ENTFC</name>
<dbReference type="PANTHER" id="PTHR43404">
    <property type="entry name" value="LIPOPOLYSACCHARIDE CHOLINEPHOSPHOTRANSFERASE LICD"/>
    <property type="match status" value="1"/>
</dbReference>
<gene>
    <name evidence="2" type="ORF">EFLFYP64_00899</name>
</gene>
<dbReference type="AlphaFoldDB" id="A0A6N3AXP4"/>
<sequence length="274" mass="32519">MNELQVKILEIYKGVKKVCEENDIRYFAIGGTCIGAIRHHGFIPWDDDLDIAMPRKDYEKFKKIAITCLEKDLQVLDEKFAFHNENVFIKVHDINTALLHKELIQFQDRYSGVYIDIMPLDGLPNNKIIRKVHLKTLITLMRLNRVQKELNDSNLNNKRIIYSFIKLFPKNIFLNIYLKLVKLYSFDSDRNKLSSFAWSFRGDKLLLNKEDFSRSIDFEFEDTIMPCPIGYDRYLKNHFGDYMVIPEKENQVQHNNAIIDFSKSYKEYIKENNQ</sequence>
<dbReference type="GO" id="GO:0009100">
    <property type="term" value="P:glycoprotein metabolic process"/>
    <property type="evidence" value="ECO:0007669"/>
    <property type="project" value="UniProtKB-ARBA"/>
</dbReference>
<protein>
    <submittedName>
        <fullName evidence="2">LicD family protein</fullName>
    </submittedName>
</protein>
<accession>A0A6N3AXP4</accession>
<evidence type="ECO:0000313" key="2">
    <source>
        <dbReference type="EMBL" id="VYT94430.1"/>
    </source>
</evidence>
<dbReference type="Pfam" id="PF04991">
    <property type="entry name" value="LicD"/>
    <property type="match status" value="1"/>
</dbReference>
<feature type="domain" description="LicD/FKTN/FKRP nucleotidyltransferase" evidence="1">
    <location>
        <begin position="19"/>
        <end position="240"/>
    </location>
</feature>
<evidence type="ECO:0000259" key="1">
    <source>
        <dbReference type="Pfam" id="PF04991"/>
    </source>
</evidence>